<dbReference type="OrthoDB" id="1660333at2759"/>
<feature type="region of interest" description="Disordered" evidence="1">
    <location>
        <begin position="221"/>
        <end position="243"/>
    </location>
</feature>
<evidence type="ECO:0000313" key="4">
    <source>
        <dbReference type="RefSeq" id="XP_016505006.1"/>
    </source>
</evidence>
<feature type="region of interest" description="Disordered" evidence="1">
    <location>
        <begin position="131"/>
        <end position="180"/>
    </location>
</feature>
<dbReference type="InterPro" id="IPR018289">
    <property type="entry name" value="MULE_transposase_dom"/>
</dbReference>
<accession>A0A1S4CV61</accession>
<sequence length="593" mass="68888">MAFELVTLRMFRGGQLQQYPINYEGGIMTEYFDIDRFSYFKFVDYVKENMYNCETCNIYVRPPNSSTLVKILTDRDIMGIVPLLKNRNIFEVYVSHSVDEALVVPPAIEYVSHVCGESSVSFDKGIDQSVGGNEGVGFEEPQNSIPATDNVPGGDEGDPSNLDDTPLVETDVKSSDHSTYSEIEELFEEGEEEYGSDVDEEYRNLIEERKNGKIAGYEPYYSSDKADSFETDPDETTYDEGEDESVRQFREALTEYTVDEHVELDKYVNAPTRVRVKWCAGCPWLLFASYDSRTNDFIVKNYNPLHKCNGTIKNKLCNSKYLAERYKDRIISEPNIRIFKFRELVQKELEVYIGRTVARKTKNIALTQIMGDHVKEFGRILDYRDELLRTNPGSTYIAFLDGCRRYIGFDGCFLKGVCKGQLLVAVCKDENNYMLPLAWAVVEVENTFNWRWFVNLLKNDLELGDGTELTVITDMQNVLDKTISEILPQAEHRMCAMHILANWSKKWRGIERRNCFWRCVRSTYEQELKNNLDHMEKLGDKIVEDLQYYNKERWCKVYFKYFSNRDSVDNNMAKIFNSWILGPRHKTIITILE</sequence>
<dbReference type="RefSeq" id="XP_016505006.1">
    <property type="nucleotide sequence ID" value="XM_016649520.1"/>
</dbReference>
<dbReference type="InterPro" id="IPR058594">
    <property type="entry name" value="PB1-like_dom_pln"/>
</dbReference>
<proteinExistence type="predicted"/>
<protein>
    <recommendedName>
        <fullName evidence="5">MULE transposase domain-containing protein</fullName>
    </recommendedName>
</protein>
<reference evidence="4" key="1">
    <citation type="submission" date="2025-08" db="UniProtKB">
        <authorList>
            <consortium name="RefSeq"/>
        </authorList>
    </citation>
    <scope>IDENTIFICATION</scope>
</reference>
<dbReference type="Pfam" id="PF26130">
    <property type="entry name" value="PB1-like"/>
    <property type="match status" value="1"/>
</dbReference>
<evidence type="ECO:0008006" key="5">
    <source>
        <dbReference type="Google" id="ProtNLM"/>
    </source>
</evidence>
<evidence type="ECO:0000259" key="2">
    <source>
        <dbReference type="Pfam" id="PF10551"/>
    </source>
</evidence>
<dbReference type="OMA" id="MHILANW"/>
<evidence type="ECO:0000259" key="3">
    <source>
        <dbReference type="Pfam" id="PF26130"/>
    </source>
</evidence>
<dbReference type="PANTHER" id="PTHR31973">
    <property type="entry name" value="POLYPROTEIN, PUTATIVE-RELATED"/>
    <property type="match status" value="1"/>
</dbReference>
<feature type="compositionally biased region" description="Acidic residues" evidence="1">
    <location>
        <begin position="229"/>
        <end position="243"/>
    </location>
</feature>
<dbReference type="PANTHER" id="PTHR31973:SF197">
    <property type="entry name" value="SWIM-TYPE DOMAIN-CONTAINING PROTEIN"/>
    <property type="match status" value="1"/>
</dbReference>
<dbReference type="PaxDb" id="4097-A0A1S4CV61"/>
<organism evidence="4">
    <name type="scientific">Nicotiana tabacum</name>
    <name type="common">Common tobacco</name>
    <dbReference type="NCBI Taxonomy" id="4097"/>
    <lineage>
        <taxon>Eukaryota</taxon>
        <taxon>Viridiplantae</taxon>
        <taxon>Streptophyta</taxon>
        <taxon>Embryophyta</taxon>
        <taxon>Tracheophyta</taxon>
        <taxon>Spermatophyta</taxon>
        <taxon>Magnoliopsida</taxon>
        <taxon>eudicotyledons</taxon>
        <taxon>Gunneridae</taxon>
        <taxon>Pentapetalae</taxon>
        <taxon>asterids</taxon>
        <taxon>lamiids</taxon>
        <taxon>Solanales</taxon>
        <taxon>Solanaceae</taxon>
        <taxon>Nicotianoideae</taxon>
        <taxon>Nicotianeae</taxon>
        <taxon>Nicotiana</taxon>
    </lineage>
</organism>
<feature type="domain" description="PB1-like" evidence="3">
    <location>
        <begin position="4"/>
        <end position="96"/>
    </location>
</feature>
<dbReference type="STRING" id="4097.A0A1S4CV61"/>
<feature type="domain" description="MULE transposase" evidence="2">
    <location>
        <begin position="407"/>
        <end position="502"/>
    </location>
</feature>
<gene>
    <name evidence="4" type="primary">LOC107822932</name>
</gene>
<dbReference type="Pfam" id="PF10551">
    <property type="entry name" value="MULE"/>
    <property type="match status" value="1"/>
</dbReference>
<evidence type="ECO:0000256" key="1">
    <source>
        <dbReference type="SAM" id="MobiDB-lite"/>
    </source>
</evidence>
<name>A0A1S4CV61_TOBAC</name>
<dbReference type="AlphaFoldDB" id="A0A1S4CV61"/>
<dbReference type="KEGG" id="nta:107822932"/>